<evidence type="ECO:0000256" key="7">
    <source>
        <dbReference type="RuleBase" id="RU000461"/>
    </source>
</evidence>
<comment type="caution">
    <text evidence="9">The sequence shown here is derived from an EMBL/GenBank/DDBJ whole genome shotgun (WGS) entry which is preliminary data.</text>
</comment>
<feature type="transmembrane region" description="Helical" evidence="8">
    <location>
        <begin position="12"/>
        <end position="36"/>
    </location>
</feature>
<gene>
    <name evidence="9" type="primary">gsfF-4</name>
    <name evidence="9" type="ORF">CGCSCA2_v007787</name>
</gene>
<dbReference type="GO" id="GO:0004497">
    <property type="term" value="F:monooxygenase activity"/>
    <property type="evidence" value="ECO:0007669"/>
    <property type="project" value="UniProtKB-KW"/>
</dbReference>
<keyword evidence="3 6" id="KW-0349">Heme</keyword>
<evidence type="ECO:0000256" key="2">
    <source>
        <dbReference type="ARBA" id="ARBA00010617"/>
    </source>
</evidence>
<evidence type="ECO:0000256" key="4">
    <source>
        <dbReference type="ARBA" id="ARBA00022723"/>
    </source>
</evidence>
<dbReference type="PROSITE" id="PS00086">
    <property type="entry name" value="CYTOCHROME_P450"/>
    <property type="match status" value="1"/>
</dbReference>
<dbReference type="PRINTS" id="PR00385">
    <property type="entry name" value="P450"/>
</dbReference>
<accession>A0A9P5EQN6</accession>
<evidence type="ECO:0000256" key="5">
    <source>
        <dbReference type="ARBA" id="ARBA00023004"/>
    </source>
</evidence>
<name>A0A9P5EQN6_COLSI</name>
<sequence>MADALSKVTLVGVSTLSLGPLIAASIFSALLLRIIYNLYFHPLSRFQGPWYAASFSISHAIISVLKKEPQWMLSLAKHYGTDKPIRIAPNVLLFPQPAALKDIYCNPKCDTKSEFYGTGVLGPPHLFATLDSNDHKILRKALGGPHWSIGAMKRNWESRFDSQIQQFLQQMTEVAEKNEPVVLCDRMVEFAADIMTMICFSEPWGFVSNKADQRQILRTWRNGQIALSFLTRFRWLRDRVTRAWWGPYLQPSPEDKFGVGYIMGEANRQVAERERRIDEEGFSQEYPDLMQFCLEARIDGQPLTLDQKRAHATLLIIAGADTTATTLGCTMRFIMKNPAVLARVRAELAAAESAGRLSTPIQHEETRENLPFFVACVKESIRLNPSAAQLFGRVAPAGGIAVDGKWIPGGSEMTSLSYVVHRDPVLYAPDPEVYRPERWLEGETGGNTKEVLAEMEAANFGFGMGPRVCMGKDIAMMEIYKLIPEFIRMFDLQMEQEGRYVVIGGMGINEGLVARLRLKD</sequence>
<dbReference type="SUPFAM" id="SSF48264">
    <property type="entry name" value="Cytochrome P450"/>
    <property type="match status" value="1"/>
</dbReference>
<evidence type="ECO:0000256" key="8">
    <source>
        <dbReference type="SAM" id="Phobius"/>
    </source>
</evidence>
<dbReference type="Proteomes" id="UP000711996">
    <property type="component" value="Unassembled WGS sequence"/>
</dbReference>
<dbReference type="GO" id="GO:0005506">
    <property type="term" value="F:iron ion binding"/>
    <property type="evidence" value="ECO:0007669"/>
    <property type="project" value="InterPro"/>
</dbReference>
<keyword evidence="7 9" id="KW-0503">Monooxygenase</keyword>
<dbReference type="Pfam" id="PF00067">
    <property type="entry name" value="p450"/>
    <property type="match status" value="1"/>
</dbReference>
<keyword evidence="4 6" id="KW-0479">Metal-binding</keyword>
<dbReference type="GO" id="GO:0020037">
    <property type="term" value="F:heme binding"/>
    <property type="evidence" value="ECO:0007669"/>
    <property type="project" value="InterPro"/>
</dbReference>
<reference evidence="9" key="1">
    <citation type="submission" date="2019-06" db="EMBL/GenBank/DDBJ databases">
        <authorList>
            <person name="Gan P."/>
            <person name="Shirasu K."/>
        </authorList>
    </citation>
    <scope>NUCLEOTIDE SEQUENCE [LARGE SCALE GENOMIC DNA]</scope>
    <source>
        <strain evidence="9">CAD2</strain>
    </source>
</reference>
<dbReference type="PANTHER" id="PTHR24305">
    <property type="entry name" value="CYTOCHROME P450"/>
    <property type="match status" value="1"/>
</dbReference>
<keyword evidence="8" id="KW-1133">Transmembrane helix</keyword>
<dbReference type="InterPro" id="IPR002401">
    <property type="entry name" value="Cyt_P450_E_grp-I"/>
</dbReference>
<keyword evidence="8" id="KW-0812">Transmembrane</keyword>
<keyword evidence="8" id="KW-0472">Membrane</keyword>
<keyword evidence="10" id="KW-1185">Reference proteome</keyword>
<dbReference type="OrthoDB" id="3934656at2759"/>
<comment type="similarity">
    <text evidence="2 7">Belongs to the cytochrome P450 family.</text>
</comment>
<dbReference type="InterPro" id="IPR001128">
    <property type="entry name" value="Cyt_P450"/>
</dbReference>
<dbReference type="InterPro" id="IPR050121">
    <property type="entry name" value="Cytochrome_P450_monoxygenase"/>
</dbReference>
<keyword evidence="7" id="KW-0560">Oxidoreductase</keyword>
<dbReference type="InterPro" id="IPR036396">
    <property type="entry name" value="Cyt_P450_sf"/>
</dbReference>
<keyword evidence="5 6" id="KW-0408">Iron</keyword>
<evidence type="ECO:0000313" key="9">
    <source>
        <dbReference type="EMBL" id="KAF4857845.1"/>
    </source>
</evidence>
<dbReference type="Gene3D" id="1.10.630.10">
    <property type="entry name" value="Cytochrome P450"/>
    <property type="match status" value="1"/>
</dbReference>
<evidence type="ECO:0000256" key="6">
    <source>
        <dbReference type="PIRSR" id="PIRSR602401-1"/>
    </source>
</evidence>
<proteinExistence type="inferred from homology"/>
<dbReference type="GO" id="GO:0016705">
    <property type="term" value="F:oxidoreductase activity, acting on paired donors, with incorporation or reduction of molecular oxygen"/>
    <property type="evidence" value="ECO:0007669"/>
    <property type="project" value="InterPro"/>
</dbReference>
<dbReference type="AlphaFoldDB" id="A0A9P5EQN6"/>
<dbReference type="PANTHER" id="PTHR24305:SF232">
    <property type="entry name" value="P450, PUTATIVE (EUROFUNG)-RELATED"/>
    <property type="match status" value="1"/>
</dbReference>
<protein>
    <submittedName>
        <fullName evidence="9">Cytochrome P450 monooxygenase gsfF</fullName>
    </submittedName>
</protein>
<organism evidence="9 10">
    <name type="scientific">Colletotrichum siamense</name>
    <name type="common">Anthracnose fungus</name>
    <dbReference type="NCBI Taxonomy" id="690259"/>
    <lineage>
        <taxon>Eukaryota</taxon>
        <taxon>Fungi</taxon>
        <taxon>Dikarya</taxon>
        <taxon>Ascomycota</taxon>
        <taxon>Pezizomycotina</taxon>
        <taxon>Sordariomycetes</taxon>
        <taxon>Hypocreomycetidae</taxon>
        <taxon>Glomerellales</taxon>
        <taxon>Glomerellaceae</taxon>
        <taxon>Colletotrichum</taxon>
        <taxon>Colletotrichum gloeosporioides species complex</taxon>
    </lineage>
</organism>
<feature type="binding site" description="axial binding residue" evidence="6">
    <location>
        <position position="469"/>
    </location>
    <ligand>
        <name>heme</name>
        <dbReference type="ChEBI" id="CHEBI:30413"/>
    </ligand>
    <ligandPart>
        <name>Fe</name>
        <dbReference type="ChEBI" id="CHEBI:18248"/>
    </ligandPart>
</feature>
<evidence type="ECO:0000256" key="1">
    <source>
        <dbReference type="ARBA" id="ARBA00001971"/>
    </source>
</evidence>
<dbReference type="EMBL" id="QPMT01000024">
    <property type="protein sequence ID" value="KAF4857845.1"/>
    <property type="molecule type" value="Genomic_DNA"/>
</dbReference>
<comment type="cofactor">
    <cofactor evidence="1 6">
        <name>heme</name>
        <dbReference type="ChEBI" id="CHEBI:30413"/>
    </cofactor>
</comment>
<evidence type="ECO:0000256" key="3">
    <source>
        <dbReference type="ARBA" id="ARBA00022617"/>
    </source>
</evidence>
<dbReference type="InterPro" id="IPR017972">
    <property type="entry name" value="Cyt_P450_CS"/>
</dbReference>
<evidence type="ECO:0000313" key="10">
    <source>
        <dbReference type="Proteomes" id="UP000711996"/>
    </source>
</evidence>
<dbReference type="PRINTS" id="PR00463">
    <property type="entry name" value="EP450I"/>
</dbReference>